<name>A0AAJ0EWM1_9PEZI</name>
<dbReference type="Proteomes" id="UP001224890">
    <property type="component" value="Unassembled WGS sequence"/>
</dbReference>
<dbReference type="AlphaFoldDB" id="A0AAJ0EWM1"/>
<dbReference type="RefSeq" id="XP_060428368.1">
    <property type="nucleotide sequence ID" value="XM_060572519.1"/>
</dbReference>
<accession>A0AAJ0EWM1</accession>
<feature type="region of interest" description="Disordered" evidence="1">
    <location>
        <begin position="30"/>
        <end position="49"/>
    </location>
</feature>
<gene>
    <name evidence="2" type="ORF">BDP55DRAFT_633179</name>
</gene>
<comment type="caution">
    <text evidence="2">The sequence shown here is derived from an EMBL/GenBank/DDBJ whole genome shotgun (WGS) entry which is preliminary data.</text>
</comment>
<organism evidence="2 3">
    <name type="scientific">Colletotrichum godetiae</name>
    <dbReference type="NCBI Taxonomy" id="1209918"/>
    <lineage>
        <taxon>Eukaryota</taxon>
        <taxon>Fungi</taxon>
        <taxon>Dikarya</taxon>
        <taxon>Ascomycota</taxon>
        <taxon>Pezizomycotina</taxon>
        <taxon>Sordariomycetes</taxon>
        <taxon>Hypocreomycetidae</taxon>
        <taxon>Glomerellales</taxon>
        <taxon>Glomerellaceae</taxon>
        <taxon>Colletotrichum</taxon>
        <taxon>Colletotrichum acutatum species complex</taxon>
    </lineage>
</organism>
<sequence>MVTVYRIRAAPCRPFLFSSSTVLAHTGTKSAAGDSAKSSENDHGVSVGLPREKHDTKAAWLWDNTSFNLELNRKEVEVVVVQILRQGSRKKSLLTARGWKHKTKQETSSFCCYSRVGSGGLSVWAYAPITSDIMPFEAGDPGASSKFRMGTLWKNLMSKEGRGQTLRSKVKYRHYGPTQGKHRLGKAARTGAMGAALVPVLQRVPRMGDEPRHILIKNNDTDRSPPFAL</sequence>
<evidence type="ECO:0000313" key="3">
    <source>
        <dbReference type="Proteomes" id="UP001224890"/>
    </source>
</evidence>
<reference evidence="2" key="1">
    <citation type="submission" date="2021-06" db="EMBL/GenBank/DDBJ databases">
        <title>Comparative genomics, transcriptomics and evolutionary studies reveal genomic signatures of adaptation to plant cell wall in hemibiotrophic fungi.</title>
        <authorList>
            <consortium name="DOE Joint Genome Institute"/>
            <person name="Baroncelli R."/>
            <person name="Diaz J.F."/>
            <person name="Benocci T."/>
            <person name="Peng M."/>
            <person name="Battaglia E."/>
            <person name="Haridas S."/>
            <person name="Andreopoulos W."/>
            <person name="Labutti K."/>
            <person name="Pangilinan J."/>
            <person name="Floch G.L."/>
            <person name="Makela M.R."/>
            <person name="Henrissat B."/>
            <person name="Grigoriev I.V."/>
            <person name="Crouch J.A."/>
            <person name="De Vries R.P."/>
            <person name="Sukno S.A."/>
            <person name="Thon M.R."/>
        </authorList>
    </citation>
    <scope>NUCLEOTIDE SEQUENCE</scope>
    <source>
        <strain evidence="2">CBS 193.32</strain>
    </source>
</reference>
<evidence type="ECO:0000313" key="2">
    <source>
        <dbReference type="EMBL" id="KAK1674365.1"/>
    </source>
</evidence>
<proteinExistence type="predicted"/>
<evidence type="ECO:0000256" key="1">
    <source>
        <dbReference type="SAM" id="MobiDB-lite"/>
    </source>
</evidence>
<protein>
    <submittedName>
        <fullName evidence="2">Uncharacterized protein</fullName>
    </submittedName>
</protein>
<dbReference type="GeneID" id="85457045"/>
<dbReference type="EMBL" id="JAHMHR010000026">
    <property type="protein sequence ID" value="KAK1674365.1"/>
    <property type="molecule type" value="Genomic_DNA"/>
</dbReference>
<keyword evidence="3" id="KW-1185">Reference proteome</keyword>